<evidence type="ECO:0000256" key="3">
    <source>
        <dbReference type="ARBA" id="ARBA00023155"/>
    </source>
</evidence>
<dbReference type="InterPro" id="IPR050649">
    <property type="entry name" value="Paired_Homeobox_TFs"/>
</dbReference>
<proteinExistence type="predicted"/>
<dbReference type="PANTHER" id="PTHR24329:SF545">
    <property type="entry name" value="HOMEOBOX PROTEIN ESX1"/>
    <property type="match status" value="1"/>
</dbReference>
<dbReference type="AlphaFoldDB" id="A0A2Y9E811"/>
<dbReference type="GO" id="GO:0000977">
    <property type="term" value="F:RNA polymerase II transcription regulatory region sequence-specific DNA binding"/>
    <property type="evidence" value="ECO:0007669"/>
    <property type="project" value="TreeGrafter"/>
</dbReference>
<protein>
    <submittedName>
        <fullName evidence="10">Homeobox protein ESX1</fullName>
    </submittedName>
</protein>
<dbReference type="STRING" id="127582.A0A2Y9E811"/>
<keyword evidence="4 5" id="KW-0539">Nucleus</keyword>
<dbReference type="InParanoid" id="A0A2Y9E811"/>
<dbReference type="PROSITE" id="PS00027">
    <property type="entry name" value="HOMEOBOX_1"/>
    <property type="match status" value="1"/>
</dbReference>
<evidence type="ECO:0000256" key="5">
    <source>
        <dbReference type="PROSITE-ProRule" id="PRU00108"/>
    </source>
</evidence>
<dbReference type="GO" id="GO:0000981">
    <property type="term" value="F:DNA-binding transcription factor activity, RNA polymerase II-specific"/>
    <property type="evidence" value="ECO:0007669"/>
    <property type="project" value="InterPro"/>
</dbReference>
<keyword evidence="9" id="KW-1185">Reference proteome</keyword>
<reference evidence="10" key="1">
    <citation type="submission" date="2025-08" db="UniProtKB">
        <authorList>
            <consortium name="RefSeq"/>
        </authorList>
    </citation>
    <scope>IDENTIFICATION</scope>
</reference>
<dbReference type="CTD" id="80712"/>
<dbReference type="PROSITE" id="PS50071">
    <property type="entry name" value="HOMEOBOX_2"/>
    <property type="match status" value="1"/>
</dbReference>
<dbReference type="Gene3D" id="1.10.10.60">
    <property type="entry name" value="Homeodomain-like"/>
    <property type="match status" value="1"/>
</dbReference>
<sequence length="205" mass="23148">MILPGRDEITRSESEHGAAAAEDDDYAGAGPAGPLDDDTQEDGGGHRHEPEQQQEEPAHPAAEGPQPRERGQRRYRTAFTLLQLHELENVFQHTQYPDVFAREEIARRLDLTEARVQVWFQNRRAKWRRYQRALMFRSIPPVALVPPVGVMLNGPYNAIPVLEPAWRYVPLVPQPVGRPMPPGPPCHLGFLCQPCSLCLPLAWPM</sequence>
<dbReference type="GO" id="GO:0005634">
    <property type="term" value="C:nucleus"/>
    <property type="evidence" value="ECO:0007669"/>
    <property type="project" value="UniProtKB-SubCell"/>
</dbReference>
<evidence type="ECO:0000313" key="9">
    <source>
        <dbReference type="Proteomes" id="UP000248480"/>
    </source>
</evidence>
<keyword evidence="2 5" id="KW-0238">DNA-binding</keyword>
<comment type="subcellular location">
    <subcellularLocation>
        <location evidence="1 5 6">Nucleus</location>
    </subcellularLocation>
</comment>
<dbReference type="InterPro" id="IPR017970">
    <property type="entry name" value="Homeobox_CS"/>
</dbReference>
<dbReference type="InterPro" id="IPR009057">
    <property type="entry name" value="Homeodomain-like_sf"/>
</dbReference>
<dbReference type="KEGG" id="tmu:101346273"/>
<name>A0A2Y9E811_TRIMA</name>
<dbReference type="Pfam" id="PF00046">
    <property type="entry name" value="Homeodomain"/>
    <property type="match status" value="1"/>
</dbReference>
<evidence type="ECO:0000256" key="2">
    <source>
        <dbReference type="ARBA" id="ARBA00023125"/>
    </source>
</evidence>
<dbReference type="RefSeq" id="XP_004388975.2">
    <property type="nucleotide sequence ID" value="XM_004388918.2"/>
</dbReference>
<dbReference type="Proteomes" id="UP000248480">
    <property type="component" value="Unplaced"/>
</dbReference>
<gene>
    <name evidence="10" type="primary">ESX1</name>
</gene>
<evidence type="ECO:0000256" key="1">
    <source>
        <dbReference type="ARBA" id="ARBA00004123"/>
    </source>
</evidence>
<dbReference type="FunFam" id="1.10.10.60:FF:000361">
    <property type="entry name" value="ESX homeobox 1"/>
    <property type="match status" value="1"/>
</dbReference>
<dbReference type="SUPFAM" id="SSF46689">
    <property type="entry name" value="Homeodomain-like"/>
    <property type="match status" value="1"/>
</dbReference>
<dbReference type="SMART" id="SM00389">
    <property type="entry name" value="HOX"/>
    <property type="match status" value="1"/>
</dbReference>
<feature type="domain" description="Homeobox" evidence="8">
    <location>
        <begin position="70"/>
        <end position="130"/>
    </location>
</feature>
<evidence type="ECO:0000256" key="7">
    <source>
        <dbReference type="SAM" id="MobiDB-lite"/>
    </source>
</evidence>
<evidence type="ECO:0000256" key="4">
    <source>
        <dbReference type="ARBA" id="ARBA00023242"/>
    </source>
</evidence>
<feature type="region of interest" description="Disordered" evidence="7">
    <location>
        <begin position="1"/>
        <end position="72"/>
    </location>
</feature>
<feature type="compositionally biased region" description="Basic and acidic residues" evidence="7">
    <location>
        <begin position="1"/>
        <end position="16"/>
    </location>
</feature>
<dbReference type="GeneID" id="101346273"/>
<dbReference type="OrthoDB" id="6159439at2759"/>
<accession>A0A2Y9E811</accession>
<keyword evidence="3 5" id="KW-0371">Homeobox</keyword>
<evidence type="ECO:0000256" key="6">
    <source>
        <dbReference type="RuleBase" id="RU000682"/>
    </source>
</evidence>
<feature type="DNA-binding region" description="Homeobox" evidence="5">
    <location>
        <begin position="72"/>
        <end position="131"/>
    </location>
</feature>
<organism evidence="9 10">
    <name type="scientific">Trichechus manatus latirostris</name>
    <name type="common">Florida manatee</name>
    <dbReference type="NCBI Taxonomy" id="127582"/>
    <lineage>
        <taxon>Eukaryota</taxon>
        <taxon>Metazoa</taxon>
        <taxon>Chordata</taxon>
        <taxon>Craniata</taxon>
        <taxon>Vertebrata</taxon>
        <taxon>Euteleostomi</taxon>
        <taxon>Mammalia</taxon>
        <taxon>Eutheria</taxon>
        <taxon>Afrotheria</taxon>
        <taxon>Sirenia</taxon>
        <taxon>Trichechidae</taxon>
        <taxon>Trichechus</taxon>
    </lineage>
</organism>
<dbReference type="InterPro" id="IPR001356">
    <property type="entry name" value="HD"/>
</dbReference>
<evidence type="ECO:0000313" key="10">
    <source>
        <dbReference type="RefSeq" id="XP_004388975.2"/>
    </source>
</evidence>
<dbReference type="CDD" id="cd00086">
    <property type="entry name" value="homeodomain"/>
    <property type="match status" value="1"/>
</dbReference>
<evidence type="ECO:0000259" key="8">
    <source>
        <dbReference type="PROSITE" id="PS50071"/>
    </source>
</evidence>
<dbReference type="PANTHER" id="PTHR24329">
    <property type="entry name" value="HOMEOBOX PROTEIN ARISTALESS"/>
    <property type="match status" value="1"/>
</dbReference>